<dbReference type="VEuPathDB" id="FungiDB:VP01_3554g1"/>
<name>A0A0L6UXB2_9BASI</name>
<reference evidence="2 3" key="1">
    <citation type="submission" date="2015-08" db="EMBL/GenBank/DDBJ databases">
        <title>Next Generation Sequencing and Analysis of the Genome of Puccinia sorghi L Schw, the Causal Agent of Maize Common Rust.</title>
        <authorList>
            <person name="Rochi L."/>
            <person name="Burguener G."/>
            <person name="Darino M."/>
            <person name="Turjanski A."/>
            <person name="Kreff E."/>
            <person name="Dieguez M.J."/>
            <person name="Sacco F."/>
        </authorList>
    </citation>
    <scope>NUCLEOTIDE SEQUENCE [LARGE SCALE GENOMIC DNA]</scope>
    <source>
        <strain evidence="2 3">RO10H11247</strain>
    </source>
</reference>
<keyword evidence="1" id="KW-0812">Transmembrane</keyword>
<evidence type="ECO:0000256" key="1">
    <source>
        <dbReference type="SAM" id="Phobius"/>
    </source>
</evidence>
<dbReference type="EMBL" id="LAVV01008562">
    <property type="protein sequence ID" value="KNZ52495.1"/>
    <property type="molecule type" value="Genomic_DNA"/>
</dbReference>
<sequence length="502" mass="59119">MSQTHYEYYNSLHKLLFFKSYNKSFNFTIFKPIRLPTSGSNIPTKRNFQVSFLFTNHEESNYLMLLSISKNIFKILLHDLKIAPNTSSSSNASSRSQRESLLKKYFSEANFLFLTSFHFFIIFYHFFSFILIFLEFGVLGDFEYQQSNGIVGPKMPHFSLSIGQLNFLVLLYSKYCGASIICTWKASTFFFFSIHVHYNVQAYILGTFIQGVKNTSLPPDIIMILFTRLSLTKSGKITIFMWSSYFIFQSFSTQIYFSKFINAFANVFMVDWKLKFANNFACQLPKIFELNFWRHPNMHFTSSSWNFSTEEYIKHGAMKHPFESIFQNNSSYHFLINLTELGIIIHQGQVPLQRCSHSLGWNCNGCWLYQACMYYFKRMGIVLEVIGDPSWNIIMSSPVRFSNGQYNSTQHKKSIKKDDYRIKISNYKNIIIKKHLLQFLINIKRTVIVDKIIINYNVTEPMSKSIRKYLSQKQKQKKLLFISQKTQNKLKRSSCFLWDLFL</sequence>
<gene>
    <name evidence="2" type="ORF">VP01_3554g1</name>
</gene>
<comment type="caution">
    <text evidence="2">The sequence shown here is derived from an EMBL/GenBank/DDBJ whole genome shotgun (WGS) entry which is preliminary data.</text>
</comment>
<organism evidence="2 3">
    <name type="scientific">Puccinia sorghi</name>
    <dbReference type="NCBI Taxonomy" id="27349"/>
    <lineage>
        <taxon>Eukaryota</taxon>
        <taxon>Fungi</taxon>
        <taxon>Dikarya</taxon>
        <taxon>Basidiomycota</taxon>
        <taxon>Pucciniomycotina</taxon>
        <taxon>Pucciniomycetes</taxon>
        <taxon>Pucciniales</taxon>
        <taxon>Pucciniaceae</taxon>
        <taxon>Puccinia</taxon>
    </lineage>
</organism>
<keyword evidence="1" id="KW-0472">Membrane</keyword>
<proteinExistence type="predicted"/>
<evidence type="ECO:0000313" key="3">
    <source>
        <dbReference type="Proteomes" id="UP000037035"/>
    </source>
</evidence>
<keyword evidence="3" id="KW-1185">Reference proteome</keyword>
<protein>
    <submittedName>
        <fullName evidence="2">Uncharacterized protein</fullName>
    </submittedName>
</protein>
<keyword evidence="1" id="KW-1133">Transmembrane helix</keyword>
<feature type="transmembrane region" description="Helical" evidence="1">
    <location>
        <begin position="111"/>
        <end position="134"/>
    </location>
</feature>
<accession>A0A0L6UXB2</accession>
<dbReference type="Proteomes" id="UP000037035">
    <property type="component" value="Unassembled WGS sequence"/>
</dbReference>
<dbReference type="AlphaFoldDB" id="A0A0L6UXB2"/>
<evidence type="ECO:0000313" key="2">
    <source>
        <dbReference type="EMBL" id="KNZ52495.1"/>
    </source>
</evidence>